<dbReference type="GO" id="GO:0071356">
    <property type="term" value="P:cellular response to tumor necrosis factor"/>
    <property type="evidence" value="ECO:0007669"/>
    <property type="project" value="TreeGrafter"/>
</dbReference>
<dbReference type="PANTHER" id="PTHR46680">
    <property type="entry name" value="NF-KAPPA-B INHIBITOR ALPHA"/>
    <property type="match status" value="1"/>
</dbReference>
<sequence>LTALHLAVEGSEMETVRVLIDHKVDVNAVDGKGGRTPLFYACELNDKAMVQLLTEAGADIHLANYAGISPVQVASNRRCTRIVAYLVEHGADNPTVLVSPE</sequence>
<dbReference type="STRING" id="283909.R7TGD3"/>
<dbReference type="PROSITE" id="PS50297">
    <property type="entry name" value="ANK_REP_REGION"/>
    <property type="match status" value="2"/>
</dbReference>
<reference evidence="4" key="1">
    <citation type="journal article" date="2013" name="Nature">
        <title>Insights into bilaterian evolution from three spiralian genomes.</title>
        <authorList>
            <person name="Simakov O."/>
            <person name="Marletaz F."/>
            <person name="Cho S.J."/>
            <person name="Edsinger-Gonzales E."/>
            <person name="Havlak P."/>
            <person name="Hellsten U."/>
            <person name="Kuo D.H."/>
            <person name="Larsson T."/>
            <person name="Lv J."/>
            <person name="Arendt D."/>
            <person name="Savage R."/>
            <person name="Osoegawa K."/>
            <person name="de Jong P."/>
            <person name="Grimwood J."/>
            <person name="Chapman J.A."/>
            <person name="Shapiro H."/>
            <person name="Aerts A."/>
            <person name="Otillar R.P."/>
            <person name="Terry A.Y."/>
            <person name="Boore J.L."/>
            <person name="Grigoriev I.V."/>
            <person name="Lindberg D.R."/>
            <person name="Seaver E.C."/>
            <person name="Weisblat D.A."/>
            <person name="Putnam N.H."/>
            <person name="Rokhsar D.S."/>
        </authorList>
    </citation>
    <scope>NUCLEOTIDE SEQUENCE</scope>
    <source>
        <strain evidence="4">I ESC-2004</strain>
    </source>
</reference>
<protein>
    <submittedName>
        <fullName evidence="4">Uncharacterized protein</fullName>
    </submittedName>
</protein>
<feature type="non-terminal residue" evidence="4">
    <location>
        <position position="1"/>
    </location>
</feature>
<dbReference type="Pfam" id="PF12796">
    <property type="entry name" value="Ank_2"/>
    <property type="match status" value="1"/>
</dbReference>
<dbReference type="InterPro" id="IPR002110">
    <property type="entry name" value="Ankyrin_rpt"/>
</dbReference>
<feature type="repeat" description="ANK" evidence="3">
    <location>
        <begin position="33"/>
        <end position="65"/>
    </location>
</feature>
<dbReference type="GO" id="GO:0005829">
    <property type="term" value="C:cytosol"/>
    <property type="evidence" value="ECO:0007669"/>
    <property type="project" value="TreeGrafter"/>
</dbReference>
<dbReference type="GO" id="GO:0051059">
    <property type="term" value="F:NF-kappaB binding"/>
    <property type="evidence" value="ECO:0007669"/>
    <property type="project" value="TreeGrafter"/>
</dbReference>
<organism evidence="4">
    <name type="scientific">Capitella teleta</name>
    <name type="common">Polychaete worm</name>
    <dbReference type="NCBI Taxonomy" id="283909"/>
    <lineage>
        <taxon>Eukaryota</taxon>
        <taxon>Metazoa</taxon>
        <taxon>Spiralia</taxon>
        <taxon>Lophotrochozoa</taxon>
        <taxon>Annelida</taxon>
        <taxon>Polychaeta</taxon>
        <taxon>Sedentaria</taxon>
        <taxon>Scolecida</taxon>
        <taxon>Capitellidae</taxon>
        <taxon>Capitella</taxon>
    </lineage>
</organism>
<dbReference type="InterPro" id="IPR051070">
    <property type="entry name" value="NF-kappa-B_inhibitor"/>
</dbReference>
<dbReference type="PROSITE" id="PS50088">
    <property type="entry name" value="ANK_REPEAT"/>
    <property type="match status" value="2"/>
</dbReference>
<dbReference type="OrthoDB" id="20727at2759"/>
<dbReference type="InterPro" id="IPR036770">
    <property type="entry name" value="Ankyrin_rpt-contain_sf"/>
</dbReference>
<name>R7TGD3_CAPTE</name>
<proteinExistence type="predicted"/>
<accession>R7TGD3</accession>
<dbReference type="HOGENOM" id="CLU_000134_45_2_1"/>
<feature type="non-terminal residue" evidence="4">
    <location>
        <position position="101"/>
    </location>
</feature>
<dbReference type="EMBL" id="KB311032">
    <property type="protein sequence ID" value="ELT90180.1"/>
    <property type="molecule type" value="Genomic_DNA"/>
</dbReference>
<evidence type="ECO:0000313" key="4">
    <source>
        <dbReference type="EMBL" id="ELT90180.1"/>
    </source>
</evidence>
<gene>
    <name evidence="4" type="ORF">CAPTEDRAFT_76474</name>
</gene>
<dbReference type="PANTHER" id="PTHR46680:SF2">
    <property type="entry name" value="NF-KAPPA-B INHIBITOR ZETA"/>
    <property type="match status" value="1"/>
</dbReference>
<evidence type="ECO:0000256" key="2">
    <source>
        <dbReference type="ARBA" id="ARBA00023043"/>
    </source>
</evidence>
<keyword evidence="2 3" id="KW-0040">ANK repeat</keyword>
<evidence type="ECO:0000256" key="1">
    <source>
        <dbReference type="ARBA" id="ARBA00022737"/>
    </source>
</evidence>
<dbReference type="SMART" id="SM00248">
    <property type="entry name" value="ANK"/>
    <property type="match status" value="3"/>
</dbReference>
<dbReference type="AlphaFoldDB" id="R7TGD3"/>
<keyword evidence="1" id="KW-0677">Repeat</keyword>
<evidence type="ECO:0000256" key="3">
    <source>
        <dbReference type="PROSITE-ProRule" id="PRU00023"/>
    </source>
</evidence>
<feature type="repeat" description="ANK" evidence="3">
    <location>
        <begin position="1"/>
        <end position="31"/>
    </location>
</feature>
<dbReference type="Gene3D" id="1.25.40.20">
    <property type="entry name" value="Ankyrin repeat-containing domain"/>
    <property type="match status" value="1"/>
</dbReference>
<dbReference type="SUPFAM" id="SSF48403">
    <property type="entry name" value="Ankyrin repeat"/>
    <property type="match status" value="1"/>
</dbReference>